<comment type="caution">
    <text evidence="2">The sequence shown here is derived from an EMBL/GenBank/DDBJ whole genome shotgun (WGS) entry which is preliminary data.</text>
</comment>
<dbReference type="PANTHER" id="PTHR38421:SF1">
    <property type="entry name" value="TRANSMEMBRANE PROTEIN"/>
    <property type="match status" value="1"/>
</dbReference>
<dbReference type="OrthoDB" id="10041630at2759"/>
<feature type="transmembrane region" description="Helical" evidence="1">
    <location>
        <begin position="30"/>
        <end position="53"/>
    </location>
</feature>
<keyword evidence="1" id="KW-0812">Transmembrane</keyword>
<organism evidence="2 3">
    <name type="scientific">Dimargaris verticillata</name>
    <dbReference type="NCBI Taxonomy" id="2761393"/>
    <lineage>
        <taxon>Eukaryota</taxon>
        <taxon>Fungi</taxon>
        <taxon>Fungi incertae sedis</taxon>
        <taxon>Zoopagomycota</taxon>
        <taxon>Kickxellomycotina</taxon>
        <taxon>Dimargaritomycetes</taxon>
        <taxon>Dimargaritales</taxon>
        <taxon>Dimargaritaceae</taxon>
        <taxon>Dimargaris</taxon>
    </lineage>
</organism>
<keyword evidence="1" id="KW-1133">Transmembrane helix</keyword>
<protein>
    <submittedName>
        <fullName evidence="2">Uncharacterized protein</fullName>
    </submittedName>
</protein>
<proteinExistence type="predicted"/>
<evidence type="ECO:0000313" key="2">
    <source>
        <dbReference type="EMBL" id="KAJ1974362.1"/>
    </source>
</evidence>
<gene>
    <name evidence="2" type="ORF">H4R34_004745</name>
</gene>
<reference evidence="2" key="1">
    <citation type="submission" date="2022-07" db="EMBL/GenBank/DDBJ databases">
        <title>Phylogenomic reconstructions and comparative analyses of Kickxellomycotina fungi.</title>
        <authorList>
            <person name="Reynolds N.K."/>
            <person name="Stajich J.E."/>
            <person name="Barry K."/>
            <person name="Grigoriev I.V."/>
            <person name="Crous P."/>
            <person name="Smith M.E."/>
        </authorList>
    </citation>
    <scope>NUCLEOTIDE SEQUENCE</scope>
    <source>
        <strain evidence="2">RSA 567</strain>
    </source>
</reference>
<evidence type="ECO:0000313" key="3">
    <source>
        <dbReference type="Proteomes" id="UP001151582"/>
    </source>
</evidence>
<evidence type="ECO:0000256" key="1">
    <source>
        <dbReference type="SAM" id="Phobius"/>
    </source>
</evidence>
<dbReference type="EMBL" id="JANBQB010000665">
    <property type="protein sequence ID" value="KAJ1974362.1"/>
    <property type="molecule type" value="Genomic_DNA"/>
</dbReference>
<dbReference type="PANTHER" id="PTHR38421">
    <property type="entry name" value="TRANSMEMBRANE PROTEIN USGS"/>
    <property type="match status" value="1"/>
</dbReference>
<feature type="transmembrane region" description="Helical" evidence="1">
    <location>
        <begin position="251"/>
        <end position="276"/>
    </location>
</feature>
<dbReference type="Proteomes" id="UP001151582">
    <property type="component" value="Unassembled WGS sequence"/>
</dbReference>
<accession>A0A9W8AXQ3</accession>
<name>A0A9W8AXQ3_9FUNG</name>
<dbReference type="AlphaFoldDB" id="A0A9W8AXQ3"/>
<feature type="transmembrane region" description="Helical" evidence="1">
    <location>
        <begin position="186"/>
        <end position="205"/>
    </location>
</feature>
<sequence>MLSWSQIRHGFQLGVEGGIVAVLDPKVRRWFLKTLTVLAVSMVCLYVIVRLLVHGPLAFIRFLNWVSWYIFGHDYLATRQALLNAGASVDWALGNLPLTGVLFVHTVYPKPFDAMFMTVVQTQSPAYYTALVNWPHKAPLWTMLKHHAQRTWKRVRLGCLVLVLMAIPVVGPFLPLAANFKLMMDIVGPGIAAAITAITLAIPGTRDISYPLFKSILACQQLNRELLDPFFTRLKLTPKNRRKWLRERQSLLLGFVVGFYLLIQLPIIGPAFFVIAQAAMGYWVIHTTSLDALAKEVVADPKPVKH</sequence>
<keyword evidence="1" id="KW-0472">Membrane</keyword>
<keyword evidence="3" id="KW-1185">Reference proteome</keyword>
<feature type="transmembrane region" description="Helical" evidence="1">
    <location>
        <begin position="155"/>
        <end position="174"/>
    </location>
</feature>